<sequence length="58" mass="6814">LLVIGKSKTPRCFKNVKNLRVDYKSNKKAWMTGDIISDSLKEWDKQLVKEKRHILLTV</sequence>
<keyword evidence="3" id="KW-1185">Reference proteome</keyword>
<organism evidence="2 3">
    <name type="scientific">Cinara cedri</name>
    <dbReference type="NCBI Taxonomy" id="506608"/>
    <lineage>
        <taxon>Eukaryota</taxon>
        <taxon>Metazoa</taxon>
        <taxon>Ecdysozoa</taxon>
        <taxon>Arthropoda</taxon>
        <taxon>Hexapoda</taxon>
        <taxon>Insecta</taxon>
        <taxon>Pterygota</taxon>
        <taxon>Neoptera</taxon>
        <taxon>Paraneoptera</taxon>
        <taxon>Hemiptera</taxon>
        <taxon>Sternorrhyncha</taxon>
        <taxon>Aphidomorpha</taxon>
        <taxon>Aphidoidea</taxon>
        <taxon>Aphididae</taxon>
        <taxon>Lachninae</taxon>
        <taxon>Cinara</taxon>
    </lineage>
</organism>
<keyword evidence="2" id="KW-0378">Hydrolase</keyword>
<dbReference type="AlphaFoldDB" id="A0A5E4NDY2"/>
<feature type="domain" description="DDE-1" evidence="1">
    <location>
        <begin position="1"/>
        <end position="56"/>
    </location>
</feature>
<evidence type="ECO:0000313" key="3">
    <source>
        <dbReference type="Proteomes" id="UP000325440"/>
    </source>
</evidence>
<evidence type="ECO:0000259" key="1">
    <source>
        <dbReference type="Pfam" id="PF03184"/>
    </source>
</evidence>
<reference evidence="2 3" key="1">
    <citation type="submission" date="2019-08" db="EMBL/GenBank/DDBJ databases">
        <authorList>
            <person name="Alioto T."/>
            <person name="Alioto T."/>
            <person name="Gomez Garrido J."/>
        </authorList>
    </citation>
    <scope>NUCLEOTIDE SEQUENCE [LARGE SCALE GENOMIC DNA]</scope>
</reference>
<dbReference type="Proteomes" id="UP000325440">
    <property type="component" value="Unassembled WGS sequence"/>
</dbReference>
<accession>A0A5E4NDY2</accession>
<dbReference type="Pfam" id="PF03184">
    <property type="entry name" value="DDE_1"/>
    <property type="match status" value="1"/>
</dbReference>
<keyword evidence="2" id="KW-0255">Endonuclease</keyword>
<dbReference type="GO" id="GO:0004519">
    <property type="term" value="F:endonuclease activity"/>
    <property type="evidence" value="ECO:0007669"/>
    <property type="project" value="UniProtKB-KW"/>
</dbReference>
<dbReference type="OrthoDB" id="6587871at2759"/>
<dbReference type="InterPro" id="IPR004875">
    <property type="entry name" value="DDE_SF_endonuclease_dom"/>
</dbReference>
<gene>
    <name evidence="2" type="ORF">CINCED_3A006183</name>
</gene>
<feature type="non-terminal residue" evidence="2">
    <location>
        <position position="1"/>
    </location>
</feature>
<name>A0A5E4NDY2_9HEMI</name>
<keyword evidence="2" id="KW-0540">Nuclease</keyword>
<evidence type="ECO:0000313" key="2">
    <source>
        <dbReference type="EMBL" id="VVC42922.1"/>
    </source>
</evidence>
<dbReference type="EMBL" id="CABPRJ010002056">
    <property type="protein sequence ID" value="VVC42922.1"/>
    <property type="molecule type" value="Genomic_DNA"/>
</dbReference>
<dbReference type="GO" id="GO:0003676">
    <property type="term" value="F:nucleic acid binding"/>
    <property type="evidence" value="ECO:0007669"/>
    <property type="project" value="InterPro"/>
</dbReference>
<proteinExistence type="predicted"/>
<protein>
    <submittedName>
        <fullName evidence="2">DDE superfamily endonuclease domain</fullName>
    </submittedName>
</protein>